<feature type="domain" description="DUF2059" evidence="1">
    <location>
        <begin position="68"/>
        <end position="123"/>
    </location>
</feature>
<evidence type="ECO:0000313" key="2">
    <source>
        <dbReference type="EMBL" id="EFH09876.1"/>
    </source>
</evidence>
<comment type="caution">
    <text evidence="2">The sequence shown here is derived from an EMBL/GenBank/DDBJ whole genome shotgun (WGS) entry which is preliminary data.</text>
</comment>
<gene>
    <name evidence="2" type="ORF">HMPREF0731_3909</name>
</gene>
<dbReference type="InterPro" id="IPR018637">
    <property type="entry name" value="DUF2059"/>
</dbReference>
<dbReference type="AlphaFoldDB" id="D5RS47"/>
<feature type="non-terminal residue" evidence="2">
    <location>
        <position position="1"/>
    </location>
</feature>
<evidence type="ECO:0000259" key="1">
    <source>
        <dbReference type="Pfam" id="PF09832"/>
    </source>
</evidence>
<name>D5RS47_9PROT</name>
<dbReference type="HOGENOM" id="CLU_128045_0_0_5"/>
<dbReference type="EMBL" id="ADVL01000726">
    <property type="protein sequence ID" value="EFH09876.1"/>
    <property type="molecule type" value="Genomic_DNA"/>
</dbReference>
<dbReference type="Pfam" id="PF09832">
    <property type="entry name" value="DUF2059"/>
    <property type="match status" value="1"/>
</dbReference>
<organism evidence="2 3">
    <name type="scientific">Pseudoroseomonas cervicalis ATCC 49957</name>
    <dbReference type="NCBI Taxonomy" id="525371"/>
    <lineage>
        <taxon>Bacteria</taxon>
        <taxon>Pseudomonadati</taxon>
        <taxon>Pseudomonadota</taxon>
        <taxon>Alphaproteobacteria</taxon>
        <taxon>Acetobacterales</taxon>
        <taxon>Roseomonadaceae</taxon>
        <taxon>Roseomonas</taxon>
    </lineage>
</organism>
<sequence>GPERDAAVAAARDLLEANGALQQAEAAMQQTLHQMAAGVAQQSGQPVARVIEIFDTVLMPEFRARLPELGEAMATSWAGHLSAADLRALAEFYRSPLGQRLREATAAVTAETMEFGARWGQQVGLDAIQKHREALRARGLRI</sequence>
<reference evidence="2 3" key="1">
    <citation type="submission" date="2010-04" db="EMBL/GenBank/DDBJ databases">
        <authorList>
            <person name="Qin X."/>
            <person name="Bachman B."/>
            <person name="Battles P."/>
            <person name="Bell A."/>
            <person name="Bess C."/>
            <person name="Bickham C."/>
            <person name="Chaboub L."/>
            <person name="Chen D."/>
            <person name="Coyle M."/>
            <person name="Deiros D.R."/>
            <person name="Dinh H."/>
            <person name="Forbes L."/>
            <person name="Fowler G."/>
            <person name="Francisco L."/>
            <person name="Fu Q."/>
            <person name="Gubbala S."/>
            <person name="Hale W."/>
            <person name="Han Y."/>
            <person name="Hemphill L."/>
            <person name="Highlander S.K."/>
            <person name="Hirani K."/>
            <person name="Hogues M."/>
            <person name="Jackson L."/>
            <person name="Jakkamsetti A."/>
            <person name="Javaid M."/>
            <person name="Jiang H."/>
            <person name="Korchina V."/>
            <person name="Kovar C."/>
            <person name="Lara F."/>
            <person name="Lee S."/>
            <person name="Mata R."/>
            <person name="Mathew T."/>
            <person name="Moen C."/>
            <person name="Morales K."/>
            <person name="Munidasa M."/>
            <person name="Nazareth L."/>
            <person name="Ngo R."/>
            <person name="Nguyen L."/>
            <person name="Okwuonu G."/>
            <person name="Ongeri F."/>
            <person name="Patil S."/>
            <person name="Petrosino J."/>
            <person name="Pham C."/>
            <person name="Pham P."/>
            <person name="Pu L.-L."/>
            <person name="Puazo M."/>
            <person name="Raj R."/>
            <person name="Reid J."/>
            <person name="Rouhana J."/>
            <person name="Saada N."/>
            <person name="Shang Y."/>
            <person name="Simmons D."/>
            <person name="Thornton R."/>
            <person name="Warren J."/>
            <person name="Weissenberger G."/>
            <person name="Zhang J."/>
            <person name="Zhang L."/>
            <person name="Zhou C."/>
            <person name="Zhu D."/>
            <person name="Muzny D."/>
            <person name="Worley K."/>
            <person name="Gibbs R."/>
        </authorList>
    </citation>
    <scope>NUCLEOTIDE SEQUENCE [LARGE SCALE GENOMIC DNA]</scope>
    <source>
        <strain evidence="2 3">ATCC 49957</strain>
    </source>
</reference>
<keyword evidence="3" id="KW-1185">Reference proteome</keyword>
<evidence type="ECO:0000313" key="3">
    <source>
        <dbReference type="Proteomes" id="UP000005324"/>
    </source>
</evidence>
<dbReference type="RefSeq" id="WP_007002939.1">
    <property type="nucleotide sequence ID" value="NZ_GG770777.1"/>
</dbReference>
<proteinExistence type="predicted"/>
<protein>
    <recommendedName>
        <fullName evidence="1">DUF2059 domain-containing protein</fullName>
    </recommendedName>
</protein>
<accession>D5RS47</accession>
<dbReference type="Proteomes" id="UP000005324">
    <property type="component" value="Unassembled WGS sequence"/>
</dbReference>